<reference evidence="1 2" key="1">
    <citation type="submission" date="2018-11" db="EMBL/GenBank/DDBJ databases">
        <authorList>
            <consortium name="Pathogen Informatics"/>
        </authorList>
    </citation>
    <scope>NUCLEOTIDE SEQUENCE [LARGE SCALE GENOMIC DNA]</scope>
</reference>
<dbReference type="AlphaFoldDB" id="A0A3P7LD95"/>
<dbReference type="OrthoDB" id="10506882at2759"/>
<proteinExistence type="predicted"/>
<protein>
    <submittedName>
        <fullName evidence="1">Uncharacterized protein</fullName>
    </submittedName>
</protein>
<sequence length="219" mass="23443">MNTTNSAAETTPATAAVPFEEYNSALAYGSLVPPACQIHVHHFHHCSCVQQHPERFQSGPATLFAELQKRPNPAIVNATVAAAATTNKSENTAFRITAQPEDAYALAYSAKHLIRSKKVLPPASSIPKPPRAPGPLTSSALKHSTIFSAPTQGRMATIRHPSIVSLTLPNVVADEPICHAPIQFPPGLLSPMVVSVYSLFGFCLLAVCKHLNQCFDALM</sequence>
<evidence type="ECO:0000313" key="2">
    <source>
        <dbReference type="Proteomes" id="UP000281553"/>
    </source>
</evidence>
<evidence type="ECO:0000313" key="1">
    <source>
        <dbReference type="EMBL" id="VDN14985.1"/>
    </source>
</evidence>
<name>A0A3P7LD95_DIBLA</name>
<dbReference type="Proteomes" id="UP000281553">
    <property type="component" value="Unassembled WGS sequence"/>
</dbReference>
<accession>A0A3P7LD95</accession>
<dbReference type="EMBL" id="UYRU01061029">
    <property type="protein sequence ID" value="VDN14985.1"/>
    <property type="molecule type" value="Genomic_DNA"/>
</dbReference>
<organism evidence="1 2">
    <name type="scientific">Dibothriocephalus latus</name>
    <name type="common">Fish tapeworm</name>
    <name type="synonym">Diphyllobothrium latum</name>
    <dbReference type="NCBI Taxonomy" id="60516"/>
    <lineage>
        <taxon>Eukaryota</taxon>
        <taxon>Metazoa</taxon>
        <taxon>Spiralia</taxon>
        <taxon>Lophotrochozoa</taxon>
        <taxon>Platyhelminthes</taxon>
        <taxon>Cestoda</taxon>
        <taxon>Eucestoda</taxon>
        <taxon>Diphyllobothriidea</taxon>
        <taxon>Diphyllobothriidae</taxon>
        <taxon>Dibothriocephalus</taxon>
    </lineage>
</organism>
<gene>
    <name evidence="1" type="ORF">DILT_LOCUS10816</name>
</gene>
<keyword evidence="2" id="KW-1185">Reference proteome</keyword>